<comment type="caution">
    <text evidence="1">The sequence shown here is derived from an EMBL/GenBank/DDBJ whole genome shotgun (WGS) entry which is preliminary data.</text>
</comment>
<name>A0A822ZEY2_NELNU</name>
<evidence type="ECO:0000313" key="2">
    <source>
        <dbReference type="Proteomes" id="UP000607653"/>
    </source>
</evidence>
<organism evidence="1 2">
    <name type="scientific">Nelumbo nucifera</name>
    <name type="common">Sacred lotus</name>
    <dbReference type="NCBI Taxonomy" id="4432"/>
    <lineage>
        <taxon>Eukaryota</taxon>
        <taxon>Viridiplantae</taxon>
        <taxon>Streptophyta</taxon>
        <taxon>Embryophyta</taxon>
        <taxon>Tracheophyta</taxon>
        <taxon>Spermatophyta</taxon>
        <taxon>Magnoliopsida</taxon>
        <taxon>Proteales</taxon>
        <taxon>Nelumbonaceae</taxon>
        <taxon>Nelumbo</taxon>
    </lineage>
</organism>
<sequence>MNHQSKKKSMYEIALDPWPVKLMKFFDLTFFGTFRRQQLEIPWTH</sequence>
<reference evidence="1 2" key="1">
    <citation type="journal article" date="2020" name="Mol. Biol. Evol.">
        <title>Distinct Expression and Methylation Patterns for Genes with Different Fates following a Single Whole-Genome Duplication in Flowering Plants.</title>
        <authorList>
            <person name="Shi T."/>
            <person name="Rahmani R.S."/>
            <person name="Gugger P.F."/>
            <person name="Wang M."/>
            <person name="Li H."/>
            <person name="Zhang Y."/>
            <person name="Li Z."/>
            <person name="Wang Q."/>
            <person name="Van de Peer Y."/>
            <person name="Marchal K."/>
            <person name="Chen J."/>
        </authorList>
    </citation>
    <scope>NUCLEOTIDE SEQUENCE [LARGE SCALE GENOMIC DNA]</scope>
    <source>
        <tissue evidence="1">Leaf</tissue>
    </source>
</reference>
<keyword evidence="2" id="KW-1185">Reference proteome</keyword>
<proteinExistence type="predicted"/>
<accession>A0A822ZEY2</accession>
<protein>
    <submittedName>
        <fullName evidence="1">Uncharacterized protein</fullName>
    </submittedName>
</protein>
<dbReference type="AlphaFoldDB" id="A0A822ZEY2"/>
<dbReference type="EMBL" id="DUZY01000006">
    <property type="protein sequence ID" value="DAD42311.1"/>
    <property type="molecule type" value="Genomic_DNA"/>
</dbReference>
<dbReference type="Proteomes" id="UP000607653">
    <property type="component" value="Unassembled WGS sequence"/>
</dbReference>
<gene>
    <name evidence="1" type="ORF">HUJ06_000541</name>
</gene>
<evidence type="ECO:0000313" key="1">
    <source>
        <dbReference type="EMBL" id="DAD42311.1"/>
    </source>
</evidence>